<dbReference type="EMBL" id="DVJP01000003">
    <property type="protein sequence ID" value="HIS75207.1"/>
    <property type="molecule type" value="Genomic_DNA"/>
</dbReference>
<evidence type="ECO:0000256" key="2">
    <source>
        <dbReference type="ARBA" id="ARBA00044777"/>
    </source>
</evidence>
<dbReference type="PANTHER" id="PTHR33969:SF2">
    <property type="entry name" value="SEGREGATION AND CONDENSATION PROTEIN A"/>
    <property type="match status" value="1"/>
</dbReference>
<gene>
    <name evidence="3" type="ORF">IAB51_00195</name>
</gene>
<evidence type="ECO:0000313" key="3">
    <source>
        <dbReference type="EMBL" id="HIS75207.1"/>
    </source>
</evidence>
<evidence type="ECO:0000313" key="4">
    <source>
        <dbReference type="Proteomes" id="UP000824002"/>
    </source>
</evidence>
<comment type="caution">
    <text evidence="3">The sequence shown here is derived from an EMBL/GenBank/DDBJ whole genome shotgun (WGS) entry which is preliminary data.</text>
</comment>
<dbReference type="InterPro" id="IPR003768">
    <property type="entry name" value="ScpA"/>
</dbReference>
<evidence type="ECO:0000256" key="1">
    <source>
        <dbReference type="ARBA" id="ARBA00022829"/>
    </source>
</evidence>
<organism evidence="3 4">
    <name type="scientific">Candidatus Merdivicinus excrementipullorum</name>
    <dbReference type="NCBI Taxonomy" id="2840867"/>
    <lineage>
        <taxon>Bacteria</taxon>
        <taxon>Bacillati</taxon>
        <taxon>Bacillota</taxon>
        <taxon>Clostridia</taxon>
        <taxon>Eubacteriales</taxon>
        <taxon>Oscillospiraceae</taxon>
        <taxon>Oscillospiraceae incertae sedis</taxon>
        <taxon>Candidatus Merdivicinus</taxon>
    </lineage>
</organism>
<dbReference type="PANTHER" id="PTHR33969">
    <property type="entry name" value="SEGREGATION AND CONDENSATION PROTEIN A"/>
    <property type="match status" value="1"/>
</dbReference>
<protein>
    <recommendedName>
        <fullName evidence="2">Segregation and condensation protein A</fullName>
    </recommendedName>
</protein>
<dbReference type="GO" id="GO:0007059">
    <property type="term" value="P:chromosome segregation"/>
    <property type="evidence" value="ECO:0007669"/>
    <property type="project" value="UniProtKB-KW"/>
</dbReference>
<accession>A0A9D1FKM0</accession>
<dbReference type="Proteomes" id="UP000824002">
    <property type="component" value="Unassembled WGS sequence"/>
</dbReference>
<sequence length="243" mass="27306">MEGEKGGLQFHLGEFEGPLELLLFLISKHKLDIRDIEISVLLEQYLDYIGQMQSADLEVASEFLEMAARLVYIKTVSLLPKPEEGEKLKEELQGQLLEYSLCRQVAGELSGMYLGNRVLVRPAAQMQISLSYQGTHSPAELLAAYRQAAGKAMRRLPPPAAAFSGIVSRRFVSVTSKIVFILKKLYRTGQVGYEEFFKASDRSELVATFLAMLELMKSRRITVSEDNSTVYFNRREQAAGEEA</sequence>
<proteinExistence type="predicted"/>
<dbReference type="Gene3D" id="6.10.250.2410">
    <property type="match status" value="1"/>
</dbReference>
<reference evidence="3" key="2">
    <citation type="journal article" date="2021" name="PeerJ">
        <title>Extensive microbial diversity within the chicken gut microbiome revealed by metagenomics and culture.</title>
        <authorList>
            <person name="Gilroy R."/>
            <person name="Ravi A."/>
            <person name="Getino M."/>
            <person name="Pursley I."/>
            <person name="Horton D.L."/>
            <person name="Alikhan N.F."/>
            <person name="Baker D."/>
            <person name="Gharbi K."/>
            <person name="Hall N."/>
            <person name="Watson M."/>
            <person name="Adriaenssens E.M."/>
            <person name="Foster-Nyarko E."/>
            <person name="Jarju S."/>
            <person name="Secka A."/>
            <person name="Antonio M."/>
            <person name="Oren A."/>
            <person name="Chaudhuri R.R."/>
            <person name="La Ragione R."/>
            <person name="Hildebrand F."/>
            <person name="Pallen M.J."/>
        </authorList>
    </citation>
    <scope>NUCLEOTIDE SEQUENCE</scope>
    <source>
        <strain evidence="3">CHK199-13235</strain>
    </source>
</reference>
<dbReference type="AlphaFoldDB" id="A0A9D1FKM0"/>
<name>A0A9D1FKM0_9FIRM</name>
<reference evidence="3" key="1">
    <citation type="submission" date="2020-10" db="EMBL/GenBank/DDBJ databases">
        <authorList>
            <person name="Gilroy R."/>
        </authorList>
    </citation>
    <scope>NUCLEOTIDE SEQUENCE</scope>
    <source>
        <strain evidence="3">CHK199-13235</strain>
    </source>
</reference>
<keyword evidence="1" id="KW-0159">Chromosome partition</keyword>
<dbReference type="Pfam" id="PF02616">
    <property type="entry name" value="SMC_ScpA"/>
    <property type="match status" value="1"/>
</dbReference>